<comment type="caution">
    <text evidence="10">The sequence shown here is derived from an EMBL/GenBank/DDBJ whole genome shotgun (WGS) entry which is preliminary data.</text>
</comment>
<feature type="compositionally biased region" description="Basic and acidic residues" evidence="7">
    <location>
        <begin position="1612"/>
        <end position="1625"/>
    </location>
</feature>
<keyword evidence="4" id="KW-1266">Target cell cytoplasm</keyword>
<evidence type="ECO:0000313" key="11">
    <source>
        <dbReference type="Proteomes" id="UP000226420"/>
    </source>
</evidence>
<evidence type="ECO:0000256" key="2">
    <source>
        <dbReference type="ARBA" id="ARBA00022656"/>
    </source>
</evidence>
<dbReference type="Gene3D" id="2.160.20.10">
    <property type="entry name" value="Single-stranded right-handed beta-helix, Pectin lyase-like"/>
    <property type="match status" value="1"/>
</dbReference>
<feature type="compositionally biased region" description="Low complexity" evidence="7">
    <location>
        <begin position="2273"/>
        <end position="2288"/>
    </location>
</feature>
<feature type="region of interest" description="Disordered" evidence="7">
    <location>
        <begin position="2372"/>
        <end position="2395"/>
    </location>
</feature>
<evidence type="ECO:0000259" key="9">
    <source>
        <dbReference type="SMART" id="SM00912"/>
    </source>
</evidence>
<keyword evidence="5" id="KW-0843">Virulence</keyword>
<feature type="compositionally biased region" description="Polar residues" evidence="7">
    <location>
        <begin position="2373"/>
        <end position="2395"/>
    </location>
</feature>
<dbReference type="SMART" id="SM00912">
    <property type="entry name" value="Haemagg_act"/>
    <property type="match status" value="1"/>
</dbReference>
<comment type="similarity">
    <text evidence="6">In the N-terminal section; belongs to the CdiA toxin family.</text>
</comment>
<accession>A0AAJ5BIC6</accession>
<dbReference type="EMBL" id="FOLW01000012">
    <property type="protein sequence ID" value="SFD29029.1"/>
    <property type="molecule type" value="Genomic_DNA"/>
</dbReference>
<dbReference type="FunFam" id="2.160.20.10:FF:000048">
    <property type="entry name" value="tRNA nuclease CdiA"/>
    <property type="match status" value="1"/>
</dbReference>
<evidence type="ECO:0000256" key="7">
    <source>
        <dbReference type="SAM" id="MobiDB-lite"/>
    </source>
</evidence>
<dbReference type="RefSeq" id="WP_074824325.1">
    <property type="nucleotide sequence ID" value="NZ_FOLW01000012.1"/>
</dbReference>
<feature type="chain" id="PRO_5042481938" evidence="8">
    <location>
        <begin position="36"/>
        <end position="3121"/>
    </location>
</feature>
<dbReference type="InterPro" id="IPR025157">
    <property type="entry name" value="Hemagglutinin_rpt"/>
</dbReference>
<evidence type="ECO:0000256" key="3">
    <source>
        <dbReference type="ARBA" id="ARBA00022729"/>
    </source>
</evidence>
<reference evidence="10 11" key="1">
    <citation type="submission" date="2016-10" db="EMBL/GenBank/DDBJ databases">
        <authorList>
            <person name="Varghese N."/>
            <person name="Submissions S."/>
        </authorList>
    </citation>
    <scope>NUCLEOTIDE SEQUENCE [LARGE SCALE GENOMIC DNA]</scope>
    <source>
        <strain evidence="10 11">DSM 5563</strain>
    </source>
</reference>
<proteinExistence type="inferred from homology"/>
<evidence type="ECO:0000256" key="5">
    <source>
        <dbReference type="ARBA" id="ARBA00023026"/>
    </source>
</evidence>
<feature type="region of interest" description="Disordered" evidence="7">
    <location>
        <begin position="2099"/>
        <end position="2122"/>
    </location>
</feature>
<dbReference type="InterPro" id="IPR012334">
    <property type="entry name" value="Pectin_lyas_fold"/>
</dbReference>
<dbReference type="InterPro" id="IPR011050">
    <property type="entry name" value="Pectin_lyase_fold/virulence"/>
</dbReference>
<name>A0AAJ5BIC6_9GAMM</name>
<dbReference type="Proteomes" id="UP000226420">
    <property type="component" value="Unassembled WGS sequence"/>
</dbReference>
<feature type="compositionally biased region" description="Low complexity" evidence="7">
    <location>
        <begin position="1994"/>
        <end position="2012"/>
    </location>
</feature>
<feature type="region of interest" description="Disordered" evidence="7">
    <location>
        <begin position="1914"/>
        <end position="1941"/>
    </location>
</feature>
<dbReference type="SUPFAM" id="SSF51126">
    <property type="entry name" value="Pectin lyase-like"/>
    <property type="match status" value="1"/>
</dbReference>
<dbReference type="InterPro" id="IPR008638">
    <property type="entry name" value="FhaB/CdiA-like_TPS"/>
</dbReference>
<keyword evidence="3 8" id="KW-0732">Signal</keyword>
<sequence>MNNNMTSLPVNTSRRLLSYLISGLLAVQPVLPAVAAGVSVAGGNTTTEQAANGVPVVNIATPNQQGISHNQYHEFNVGKEGLILNNATGALNQTQLGGIIQNNPNLKAGREAQAIINEVVGANRSQLQGYTEVAGKQANVMVANPYGITCDGCGFINTPNVTLTTGKPVMDAQGNLEALSVTQGSITINGQGLDASQSSSVAIISRATEINAGLHAQDLTVIAGSNRVGNDGSVTPIAGTDSTPRIAVDTGSLGGMYANRIHLVSSDKGVGVNLGNLNARQGDVQLDVNGKLTLSSTLAQGAITASADELALTGNHKASGDIRLSSKGQTKVKNSVISSGKHVALNSQGQLTLSDSVVAAGVDAQSIVGKSGTLQLEADSQQWSNSQLSAAQVTAKSRQVLQQDSASRLMGTTGVSLTGSQLLLDGQVSAGQDMALDANNIQVGAKSNVSAQQSLNIRANERLNNLGEINSGYLTTISAGKLDNQGLIATNGNNVITASGVNNQGRIQSLGTQSITAETVDNSGALLSGGLFTLTGNGVSLSGSIGSQQTLTLTANDWLKVEQSGSVLSDGSLSLQVGRADIAGLLHAQQAMSLNAQALNTVQGSRLLSDKHIGLMASSMTLGGLVSSNGSLSIDSPLFTTLASAQIQAYAGLSLNASENAQLQGVLTAGDSLTLTGTAINQQGILKSDGTLSLTGTEINQQGTLQGQTVKINGQGLTNSGTVLALDQLSVNAKQVNNQSSGKLFSAGSLDLTSDSLSHSGQMLALSDLVIHLQQNFVQGGTIAAGNALALSSAGTISQAGTLQGKEVSVTSGGLFTNQGKITAGEGTLSVNAADIRLTANSHLQSAGDIQLTSGDSITHDGFTGAGGDLQLSAANAITNSALLYAAGDMRLFANSISNIKGDILAGKSLWMQKDAAGHANSLVLNSSGTIETINGDITINTARLLNEQNGLSIVQSDRDLTKEYKWLSASEANIPLRDLDKNEVGVYRYHFDPGSNGNGGFNDRYFYYMAPLLGSETKELPVFISTVGVTSNGKSARIASGRDLFISTGLLDNHASNILANRDIFLSGNILNNQSWFSGTETQYQSYTHSRGYSFYEWEWLPDAASIDMNGSVYYYDKEREEQIFFDNSSVSYTATGERRFERSGDSELYRSTIQAGGTLQASFNNDISNTTAVANAGNINHTLNAPTLSGQNNIALPDGLNGLFVQNSDPDSPYLITTNPKLDGLGGLNNGLFNDLYALLGRQPGSAPRETDSRFTDKNKFLGSAYFLDRLGLNPDLNYRFLGDAAFDTRYISDALIKQTGNRYINGVGSDLAQMQYLIDNAADAQAGLNLTFGIGLTPQQVAQLNKSIVWWEPVTVNGQTVLAPKLYLAKNDVTSLDGSVIKGSHVELDGGRLVNRNSSILADNSLLIDSQSTIDNVNAGQIKAGGALSMMAMGDINNIGSTIRGQQVEIESVDGNIVNRTETQQWGASGNTYSGRGLLYNQQTIGFSKTEVGNIASIQSEGALNLTAGKDITIHAAEVTSDKGNLTLSAGNDVNIEVARQSQSIQKGKNKTQIEGALSSTLQSGDNLTIAAGRDINAQAAEVDAKGNASLVAGRDVNLTTAQSRVYQETHGKRKQQIDESVRQQGTEISSGKNTQIVAGRDIKAQAAEVQAEGDLKLYAGRDIDLSSATESDYRFFKETKVKKKTFSKKTTRIVEQDYSTHEKGSVLSGNNITLSAGHDLTVQGSSVAGEGNVALAAGNNVNIVAATEEQSTYRLKEVKKSGMFSGGGLGVTIGSQSTKSTFDGAQVNQSDARSMVGTSGGNVVISAGNTATISGSDIVAGRAVGDTSRATGHIDVTAQDIAILPGRDVVDQKTTHSSKSSGIGISISDPLINSVRNFRDIGKSDDGGVQKTKNVLNEAAATGADWFNPTQLPTSYGRSSSKSETTTHGEYQSGSNVNAAGNIQLNATGNDSRLADGKLTHGDVVISGSRLGAGESIIIDAKRDVVIAPSTDSQNSTSKSSSSSWSVTDATPTLGSVTRAMGGGPNHGSSVLPVGMDKSQSKGDKQVTAQNPSVLTGQDIYINSKEGSIDVAGSALTSVNDLMLTAKQGDIRVSSGSNTVRQHETGSRTTVGELGGDGYSGTAGWRKENHSRLDESTQQSTVRSQLTSGSGNVTLQAGQDVVLNGADVSAGKSINLSGKNVLMDVSEDSSLHENRSSSTQYGVTASTSGYAVAAAQAIEKAAQSAEDGRDPRLTAIYGAQAALNIASQTIQSNMNPSAVKVTVSATAGSSQQQQKYESQQQQGSTLKAKETVNINATEDIRGKGVDIHGKNVILNAGQDIALIAAQDKDKLESSNSGNQQSIGVGAGFGGTQNGFTIEIGASQYKGKENGSSLTNHNSQIQADETLSVTSGRDTTLKGAELSGERVIANVGRDLTISSQQDSAKYDSKQTSSGVNVSICVPPICWGAPGAQGSANFSGEKITNDYDAVRDQSGIFAGSSGFDINVGKHTQLDGAVIASEADADKNRISTGTLGWKDIENQSEWAGKQYGASVSAGTQYDKNSDSYTANTPAMPTTSMGKVSDKNSSTTNSAIAAGDIIIRDQDNQQQDIAGLSRDTDNAHQALDNNFDKDKIKDKLTIQKEAVALGTQAMDAYKQSKLNEAKEQIRAEMAANGELNGLSENDINDKIAASNKYKEVDKQYGVGSEFWTHGSAATGLLAGVLGGNVTGGLAAGSAPYMAALVKDATKGNDAARIALHAIVSGALASAQGVNPGAAAVGGLVAAASSDVLAQAFYGKPASELVGDEKTLISNLVTMLGSAAGGMAGGDGLSIASGGNAARVEVENNSLAQGWGGFFTPGMMHNGQEQVTIGATMVKSGASPDEISDAFSLYAKGQIPEGQNAAEGLIVAWGNFFGMPLEAVISKGDMTLEKAASIVASGVPTSEAKVAQYVAAKAILTLVGKGKNAIKGNDILPNYKVNDLSKIDDNALNVTEIRGKLGIYIKGNKVDNISIATGSIAVNGKTEYVLAVSGKSWKGNAPTSVNINGINYKVILEDSQSIRNYPSSTTQTNYNHAEHKLFSYMKDNYSGQKVDVKISVENTSKIKPGMCNGCNGSGVKFAEEMGENFNIQMYQGTTGKRP</sequence>
<dbReference type="GO" id="GO:0030430">
    <property type="term" value="C:host cell cytoplasm"/>
    <property type="evidence" value="ECO:0007669"/>
    <property type="project" value="UniProtKB-ARBA"/>
</dbReference>
<dbReference type="InterPro" id="IPR006914">
    <property type="entry name" value="VENN_dom"/>
</dbReference>
<protein>
    <submittedName>
        <fullName evidence="10">Filamentous hemagglutinin</fullName>
    </submittedName>
</protein>
<comment type="subcellular location">
    <subcellularLocation>
        <location evidence="1">Target cell</location>
        <location evidence="1">Target cell cytoplasm</location>
    </subcellularLocation>
</comment>
<dbReference type="Pfam" id="PF13332">
    <property type="entry name" value="Fil_haemagg_2"/>
    <property type="match status" value="6"/>
</dbReference>
<dbReference type="NCBIfam" id="TIGR01901">
    <property type="entry name" value="adhes_NPXG"/>
    <property type="match status" value="1"/>
</dbReference>
<organism evidence="10 11">
    <name type="scientific">Pragia fontium DSM 5563 = ATCC 49100</name>
    <dbReference type="NCBI Taxonomy" id="1122977"/>
    <lineage>
        <taxon>Bacteria</taxon>
        <taxon>Pseudomonadati</taxon>
        <taxon>Pseudomonadota</taxon>
        <taxon>Gammaproteobacteria</taxon>
        <taxon>Enterobacterales</taxon>
        <taxon>Budviciaceae</taxon>
        <taxon>Pragia</taxon>
    </lineage>
</organism>
<evidence type="ECO:0000256" key="1">
    <source>
        <dbReference type="ARBA" id="ARBA00004219"/>
    </source>
</evidence>
<dbReference type="InterPro" id="IPR008619">
    <property type="entry name" value="Filamentous_hemagglutn_rpt"/>
</dbReference>
<feature type="region of interest" description="Disordered" evidence="7">
    <location>
        <begin position="1612"/>
        <end position="1636"/>
    </location>
</feature>
<dbReference type="Pfam" id="PF04829">
    <property type="entry name" value="PT-VENN"/>
    <property type="match status" value="1"/>
</dbReference>
<dbReference type="Pfam" id="PF05594">
    <property type="entry name" value="Fil_haemagg"/>
    <property type="match status" value="8"/>
</dbReference>
<feature type="domain" description="Filamentous haemagglutinin FhaB/tRNA nuclease CdiA-like TPS" evidence="9">
    <location>
        <begin position="51"/>
        <end position="173"/>
    </location>
</feature>
<keyword evidence="2" id="KW-0800">Toxin</keyword>
<feature type="compositionally biased region" description="Polar residues" evidence="7">
    <location>
        <begin position="1626"/>
        <end position="1636"/>
    </location>
</feature>
<dbReference type="Pfam" id="PF05860">
    <property type="entry name" value="TPS"/>
    <property type="match status" value="1"/>
</dbReference>
<evidence type="ECO:0000256" key="8">
    <source>
        <dbReference type="SAM" id="SignalP"/>
    </source>
</evidence>
<evidence type="ECO:0000256" key="4">
    <source>
        <dbReference type="ARBA" id="ARBA00022913"/>
    </source>
</evidence>
<feature type="region of interest" description="Disordered" evidence="7">
    <location>
        <begin position="2271"/>
        <end position="2291"/>
    </location>
</feature>
<dbReference type="GO" id="GO:0004521">
    <property type="term" value="F:RNA endonuclease activity"/>
    <property type="evidence" value="ECO:0007669"/>
    <property type="project" value="UniProtKB-ARBA"/>
</dbReference>
<evidence type="ECO:0000313" key="10">
    <source>
        <dbReference type="EMBL" id="SFD29029.1"/>
    </source>
</evidence>
<feature type="signal peptide" evidence="8">
    <location>
        <begin position="1"/>
        <end position="35"/>
    </location>
</feature>
<dbReference type="GO" id="GO:0090729">
    <property type="term" value="F:toxin activity"/>
    <property type="evidence" value="ECO:0007669"/>
    <property type="project" value="UniProtKB-KW"/>
</dbReference>
<evidence type="ECO:0000256" key="6">
    <source>
        <dbReference type="ARBA" id="ARBA00024043"/>
    </source>
</evidence>
<feature type="region of interest" description="Disordered" evidence="7">
    <location>
        <begin position="1993"/>
        <end position="2055"/>
    </location>
</feature>
<gene>
    <name evidence="10" type="ORF">SAMN02745723_11231</name>
</gene>